<gene>
    <name evidence="2" type="ordered locus">Rmar_1405</name>
</gene>
<dbReference type="KEGG" id="rmr:Rmar_1405"/>
<accession>D0MII6</accession>
<dbReference type="EMBL" id="CP001807">
    <property type="protein sequence ID" value="ACY48294.1"/>
    <property type="molecule type" value="Genomic_DNA"/>
</dbReference>
<keyword evidence="3" id="KW-1185">Reference proteome</keyword>
<dbReference type="Proteomes" id="UP000002221">
    <property type="component" value="Chromosome"/>
</dbReference>
<organism evidence="2 3">
    <name type="scientific">Rhodothermus marinus (strain ATCC 43812 / DSM 4252 / R-10)</name>
    <name type="common">Rhodothermus obamensis</name>
    <dbReference type="NCBI Taxonomy" id="518766"/>
    <lineage>
        <taxon>Bacteria</taxon>
        <taxon>Pseudomonadati</taxon>
        <taxon>Rhodothermota</taxon>
        <taxon>Rhodothermia</taxon>
        <taxon>Rhodothermales</taxon>
        <taxon>Rhodothermaceae</taxon>
        <taxon>Rhodothermus</taxon>
    </lineage>
</organism>
<evidence type="ECO:0000313" key="2">
    <source>
        <dbReference type="EMBL" id="ACY48294.1"/>
    </source>
</evidence>
<dbReference type="PANTHER" id="PTHR47505">
    <property type="entry name" value="DNA UTILIZATION PROTEIN YHGH"/>
    <property type="match status" value="1"/>
</dbReference>
<dbReference type="eggNOG" id="COG1040">
    <property type="taxonomic scope" value="Bacteria"/>
</dbReference>
<dbReference type="SUPFAM" id="SSF53271">
    <property type="entry name" value="PRTase-like"/>
    <property type="match status" value="1"/>
</dbReference>
<dbReference type="PANTHER" id="PTHR47505:SF1">
    <property type="entry name" value="DNA UTILIZATION PROTEIN YHGH"/>
    <property type="match status" value="1"/>
</dbReference>
<sequence length="256" mass="28622">MFFKVYNISDADANRSGRPMTVLPDSYRQTLRRLGRALRALVYPWHCLHCGARATHPTLPLCTDCLAALRRVPPGEPLRRLHRLPEAIGCFRAAYSLWYETPEGPFRPLHHALKYGNRPVYAQRLGRLLGETFRDELQTIDVVVPVPLHRRRFLERGYNQSAWLARGVGEVLGRPVAPELLVRVRATRSQTHLGRDARRANVARAFAAPYPERVAGRHVLLVDDLLTTGATAAWAAQALHEAHASGVTLLTLGLAA</sequence>
<comment type="similarity">
    <text evidence="1">Belongs to the ComF/GntX family.</text>
</comment>
<dbReference type="Gene3D" id="3.40.50.2020">
    <property type="match status" value="1"/>
</dbReference>
<dbReference type="STRING" id="518766.Rmar_1405"/>
<name>D0MII6_RHOM4</name>
<protein>
    <submittedName>
        <fullName evidence="2">Competence protein F</fullName>
    </submittedName>
</protein>
<dbReference type="HOGENOM" id="CLU_054549_1_0_10"/>
<dbReference type="InterPro" id="IPR000836">
    <property type="entry name" value="PRTase_dom"/>
</dbReference>
<dbReference type="InterPro" id="IPR051910">
    <property type="entry name" value="ComF/GntX_DNA_util-trans"/>
</dbReference>
<dbReference type="CDD" id="cd06223">
    <property type="entry name" value="PRTases_typeI"/>
    <property type="match status" value="1"/>
</dbReference>
<evidence type="ECO:0000256" key="1">
    <source>
        <dbReference type="ARBA" id="ARBA00008007"/>
    </source>
</evidence>
<reference evidence="2 3" key="1">
    <citation type="journal article" date="2009" name="Stand. Genomic Sci.">
        <title>Complete genome sequence of Rhodothermus marinus type strain (R-10).</title>
        <authorList>
            <person name="Nolan M."/>
            <person name="Tindall B.J."/>
            <person name="Pomrenke H."/>
            <person name="Lapidus A."/>
            <person name="Copeland A."/>
            <person name="Glavina Del Rio T."/>
            <person name="Lucas S."/>
            <person name="Chen F."/>
            <person name="Tice H."/>
            <person name="Cheng J.F."/>
            <person name="Saunders E."/>
            <person name="Han C."/>
            <person name="Bruce D."/>
            <person name="Goodwin L."/>
            <person name="Chain P."/>
            <person name="Pitluck S."/>
            <person name="Ovchinikova G."/>
            <person name="Pati A."/>
            <person name="Ivanova N."/>
            <person name="Mavromatis K."/>
            <person name="Chen A."/>
            <person name="Palaniappan K."/>
            <person name="Land M."/>
            <person name="Hauser L."/>
            <person name="Chang Y.J."/>
            <person name="Jeffries C.D."/>
            <person name="Brettin T."/>
            <person name="Goker M."/>
            <person name="Bristow J."/>
            <person name="Eisen J.A."/>
            <person name="Markowitz V."/>
            <person name="Hugenholtz P."/>
            <person name="Kyrpides N.C."/>
            <person name="Klenk H.P."/>
            <person name="Detter J.C."/>
        </authorList>
    </citation>
    <scope>NUCLEOTIDE SEQUENCE [LARGE SCALE GENOMIC DNA]</scope>
    <source>
        <strain evidence="3">ATCC 43812 / DSM 4252 / R-10</strain>
    </source>
</reference>
<proteinExistence type="inferred from homology"/>
<dbReference type="AlphaFoldDB" id="D0MII6"/>
<evidence type="ECO:0000313" key="3">
    <source>
        <dbReference type="Proteomes" id="UP000002221"/>
    </source>
</evidence>
<dbReference type="InterPro" id="IPR029057">
    <property type="entry name" value="PRTase-like"/>
</dbReference>